<accession>A0ABT4CKJ3</accession>
<evidence type="ECO:0000313" key="3">
    <source>
        <dbReference type="Proteomes" id="UP001079657"/>
    </source>
</evidence>
<dbReference type="Gene3D" id="3.40.250.10">
    <property type="entry name" value="Rhodanese-like domain"/>
    <property type="match status" value="1"/>
</dbReference>
<organism evidence="2 3">
    <name type="scientific">Clostridium ganghwense</name>
    <dbReference type="NCBI Taxonomy" id="312089"/>
    <lineage>
        <taxon>Bacteria</taxon>
        <taxon>Bacillati</taxon>
        <taxon>Bacillota</taxon>
        <taxon>Clostridia</taxon>
        <taxon>Eubacteriales</taxon>
        <taxon>Clostridiaceae</taxon>
        <taxon>Clostridium</taxon>
    </lineage>
</organism>
<dbReference type="SMART" id="SM00450">
    <property type="entry name" value="RHOD"/>
    <property type="match status" value="1"/>
</dbReference>
<dbReference type="Proteomes" id="UP001079657">
    <property type="component" value="Unassembled WGS sequence"/>
</dbReference>
<evidence type="ECO:0000259" key="1">
    <source>
        <dbReference type="PROSITE" id="PS50206"/>
    </source>
</evidence>
<dbReference type="InterPro" id="IPR036873">
    <property type="entry name" value="Rhodanese-like_dom_sf"/>
</dbReference>
<gene>
    <name evidence="2" type="ORF">OXH55_02740</name>
</gene>
<dbReference type="CDD" id="cd00158">
    <property type="entry name" value="RHOD"/>
    <property type="match status" value="1"/>
</dbReference>
<dbReference type="Pfam" id="PF00581">
    <property type="entry name" value="Rhodanese"/>
    <property type="match status" value="1"/>
</dbReference>
<reference evidence="2" key="1">
    <citation type="submission" date="2022-12" db="EMBL/GenBank/DDBJ databases">
        <authorList>
            <person name="Wang J."/>
        </authorList>
    </citation>
    <scope>NUCLEOTIDE SEQUENCE</scope>
    <source>
        <strain evidence="2">HY-42-06</strain>
    </source>
</reference>
<proteinExistence type="predicted"/>
<dbReference type="PROSITE" id="PS50206">
    <property type="entry name" value="RHODANESE_3"/>
    <property type="match status" value="1"/>
</dbReference>
<comment type="caution">
    <text evidence="2">The sequence shown here is derived from an EMBL/GenBank/DDBJ whole genome shotgun (WGS) entry which is preliminary data.</text>
</comment>
<dbReference type="SUPFAM" id="SSF52821">
    <property type="entry name" value="Rhodanese/Cell cycle control phosphatase"/>
    <property type="match status" value="1"/>
</dbReference>
<name>A0ABT4CKJ3_9CLOT</name>
<protein>
    <submittedName>
        <fullName evidence="2">Rhodanese-like domain-containing protein</fullName>
    </submittedName>
</protein>
<dbReference type="RefSeq" id="WP_268047942.1">
    <property type="nucleotide sequence ID" value="NZ_JAPQES010000001.1"/>
</dbReference>
<dbReference type="InterPro" id="IPR001763">
    <property type="entry name" value="Rhodanese-like_dom"/>
</dbReference>
<dbReference type="PANTHER" id="PTHR44086:SF13">
    <property type="entry name" value="THIOSULFATE SULFURTRANSFERASE PSPE"/>
    <property type="match status" value="1"/>
</dbReference>
<evidence type="ECO:0000313" key="2">
    <source>
        <dbReference type="EMBL" id="MCY6369564.1"/>
    </source>
</evidence>
<sequence>MYTKRLSFKKILSVVISLFLMIGFILSGTAKAYRNISPSDLKDLINASTPMIIVDVRTPQEHSTGRIPTSVNIPLDVLKTEIANKNVPKSTNIIVYCQSGNRSSKAAKLLDDLGYTNVYNLGGIKNWPYQIVK</sequence>
<feature type="domain" description="Rhodanese" evidence="1">
    <location>
        <begin position="52"/>
        <end position="133"/>
    </location>
</feature>
<dbReference type="PANTHER" id="PTHR44086">
    <property type="entry name" value="THIOSULFATE SULFURTRANSFERASE RDL2, MITOCHONDRIAL-RELATED"/>
    <property type="match status" value="1"/>
</dbReference>
<dbReference type="EMBL" id="JAPQES010000001">
    <property type="protein sequence ID" value="MCY6369564.1"/>
    <property type="molecule type" value="Genomic_DNA"/>
</dbReference>
<keyword evidence="3" id="KW-1185">Reference proteome</keyword>